<feature type="compositionally biased region" description="Polar residues" evidence="2">
    <location>
        <begin position="830"/>
        <end position="888"/>
    </location>
</feature>
<accession>A0A9P7HDM4</accession>
<protein>
    <recommendedName>
        <fullName evidence="3">Zn(2)-C6 fungal-type domain-containing protein</fullName>
    </recommendedName>
</protein>
<feature type="region of interest" description="Disordered" evidence="2">
    <location>
        <begin position="1"/>
        <end position="93"/>
    </location>
</feature>
<proteinExistence type="predicted"/>
<feature type="compositionally biased region" description="Low complexity" evidence="2">
    <location>
        <begin position="1006"/>
        <end position="1029"/>
    </location>
</feature>
<evidence type="ECO:0000259" key="3">
    <source>
        <dbReference type="PROSITE" id="PS50048"/>
    </source>
</evidence>
<dbReference type="AlphaFoldDB" id="A0A9P7HDM4"/>
<dbReference type="Proteomes" id="UP000782241">
    <property type="component" value="Unassembled WGS sequence"/>
</dbReference>
<dbReference type="PROSITE" id="PS00463">
    <property type="entry name" value="ZN2_CY6_FUNGAL_1"/>
    <property type="match status" value="1"/>
</dbReference>
<feature type="compositionally biased region" description="Polar residues" evidence="2">
    <location>
        <begin position="966"/>
        <end position="1005"/>
    </location>
</feature>
<feature type="compositionally biased region" description="Low complexity" evidence="2">
    <location>
        <begin position="584"/>
        <end position="599"/>
    </location>
</feature>
<feature type="domain" description="Zn(2)-C6 fungal-type" evidence="3">
    <location>
        <begin position="619"/>
        <end position="649"/>
    </location>
</feature>
<feature type="region of interest" description="Disordered" evidence="2">
    <location>
        <begin position="352"/>
        <end position="493"/>
    </location>
</feature>
<feature type="compositionally biased region" description="Low complexity" evidence="2">
    <location>
        <begin position="889"/>
        <end position="908"/>
    </location>
</feature>
<dbReference type="InterPro" id="IPR001138">
    <property type="entry name" value="Zn2Cys6_DnaBD"/>
</dbReference>
<feature type="compositionally biased region" description="Low complexity" evidence="2">
    <location>
        <begin position="45"/>
        <end position="68"/>
    </location>
</feature>
<evidence type="ECO:0000313" key="4">
    <source>
        <dbReference type="EMBL" id="KAG5662992.1"/>
    </source>
</evidence>
<dbReference type="InterPro" id="IPR036864">
    <property type="entry name" value="Zn2-C6_fun-type_DNA-bd_sf"/>
</dbReference>
<feature type="region of interest" description="Disordered" evidence="2">
    <location>
        <begin position="552"/>
        <end position="1103"/>
    </location>
</feature>
<dbReference type="SUPFAM" id="SSF57701">
    <property type="entry name" value="Zn2/Cys6 DNA-binding domain"/>
    <property type="match status" value="1"/>
</dbReference>
<dbReference type="GO" id="GO:0000981">
    <property type="term" value="F:DNA-binding transcription factor activity, RNA polymerase II-specific"/>
    <property type="evidence" value="ECO:0007669"/>
    <property type="project" value="InterPro"/>
</dbReference>
<feature type="compositionally biased region" description="Basic and acidic residues" evidence="2">
    <location>
        <begin position="383"/>
        <end position="396"/>
    </location>
</feature>
<feature type="compositionally biased region" description="Polar residues" evidence="2">
    <location>
        <begin position="432"/>
        <end position="452"/>
    </location>
</feature>
<name>A0A9P7HDM4_9HYPO</name>
<evidence type="ECO:0000313" key="5">
    <source>
        <dbReference type="Proteomes" id="UP000782241"/>
    </source>
</evidence>
<dbReference type="GO" id="GO:0008270">
    <property type="term" value="F:zinc ion binding"/>
    <property type="evidence" value="ECO:0007669"/>
    <property type="project" value="InterPro"/>
</dbReference>
<feature type="compositionally biased region" description="Low complexity" evidence="2">
    <location>
        <begin position="1057"/>
        <end position="1070"/>
    </location>
</feature>
<feature type="non-terminal residue" evidence="4">
    <location>
        <position position="1"/>
    </location>
</feature>
<organism evidence="4 5">
    <name type="scientific">Fusarium avenaceum</name>
    <dbReference type="NCBI Taxonomy" id="40199"/>
    <lineage>
        <taxon>Eukaryota</taxon>
        <taxon>Fungi</taxon>
        <taxon>Dikarya</taxon>
        <taxon>Ascomycota</taxon>
        <taxon>Pezizomycotina</taxon>
        <taxon>Sordariomycetes</taxon>
        <taxon>Hypocreomycetidae</taxon>
        <taxon>Hypocreales</taxon>
        <taxon>Nectriaceae</taxon>
        <taxon>Fusarium</taxon>
        <taxon>Fusarium tricinctum species complex</taxon>
    </lineage>
</organism>
<dbReference type="SMART" id="SM00066">
    <property type="entry name" value="GAL4"/>
    <property type="match status" value="1"/>
</dbReference>
<dbReference type="EMBL" id="JAGPUO010000004">
    <property type="protein sequence ID" value="KAG5662992.1"/>
    <property type="molecule type" value="Genomic_DNA"/>
</dbReference>
<sequence length="1103" mass="118538">MPVINPGEMEDGSPSAIYTPPALQLSELVSGSGSSSQWDEPRTPRPTSSTKSAAPPHPPASASLQAQSPRRHRHTLPSPALTSPSPQKEPGADGCLSRLLRLAQHAPTRAQHTSSAMTDFLASFGLGAQSPAVSSNPQCDSVEELQHQLRGILDAKATPTHAEHVAITIELRAAVRFQLAVSEPENGALENLNNLDPSLGGAQSPGMNDDQNGAQLSRVVFANDTLMNQPQDDPTLQRSVAKHIISTISSTDGSTWIVREVSRGTQGWTFTYVCKDSYQQWNRQNVKNPTKTVVGDFSQREPDPILHTRPAFDCRGSITIAFNRSSRSITVKYDHTPLHMTVAELATRFKPAPRQLGPGAQKLQEQQQKAKEKTPKKPRGERKKRDSVKAQDENGNPRKRKKKHNGAAQTGDSANEPMIIPDYPGALGIDGQNHTGPSYTNGGQASNGQQGFNDYPQGLMGDGASATANGTASQQTGQPGSASFPVNVSAAEAARRREAATTMLSNAGVDPTTLSADQFGIFANQAPELQRESLNMLVKYGAERLRIVHPGNREGSAQASASSQSSQTTSSSSGPMTTKELVPQSSSQSSANADTAASQADDDSTSKHKTKKMGKSRTACFPCKARKTKCPRERPTCTECSNHGTSCEYALQKPRNRGEAAKKSAAIVVDEDEEDEEEDGSEEEPQEDAGGEDRDQEEEVEEEEEEENEQTTSQDYSYPQMNIGNMVTNNDSTTQDTHTTHNNYYQPASGLALSQSDPYSTSSQPLQRDNYSHTLPEAQPIRHPPPPIPAPAGTIAPSETRRWTAFGGGASASASGSSSKTRRSLPSEPPHTNGQSVSTTNPQPSDWAQSANTTVPPTTMASVSPQMSYSTRSGQRSRQKNQSLTNDTAQQASAVANSAMQQAQAQAHAHTRQSPVAAAAMMAQARKSPYQQVAVPRTTSRTSQRNQSRTPVAEQTRGYQPPPPDLSQQPYTRPSAHYDTSQVASGSGYSNSHGRYSSSNTATNHPPSMSAASATPTTMSTSYQTTSSTANQWSESSSRNDRSYDSNSSYQTPNVYAQAASSKPASASASRQNFNMRNNTQRNTRGSSGSYNQQPQQNFSSYS</sequence>
<dbReference type="Pfam" id="PF00172">
    <property type="entry name" value="Zn_clus"/>
    <property type="match status" value="1"/>
</dbReference>
<dbReference type="PRINTS" id="PR00755">
    <property type="entry name" value="AFLATOXINBRP"/>
</dbReference>
<feature type="compositionally biased region" description="Low complexity" evidence="2">
    <location>
        <begin position="556"/>
        <end position="573"/>
    </location>
</feature>
<feature type="compositionally biased region" description="Polar residues" evidence="2">
    <location>
        <begin position="937"/>
        <end position="950"/>
    </location>
</feature>
<feature type="compositionally biased region" description="Acidic residues" evidence="2">
    <location>
        <begin position="669"/>
        <end position="709"/>
    </location>
</feature>
<dbReference type="CDD" id="cd00067">
    <property type="entry name" value="GAL4"/>
    <property type="match status" value="1"/>
</dbReference>
<evidence type="ECO:0000256" key="2">
    <source>
        <dbReference type="SAM" id="MobiDB-lite"/>
    </source>
</evidence>
<feature type="compositionally biased region" description="Low complexity" evidence="2">
    <location>
        <begin position="76"/>
        <end position="86"/>
    </location>
</feature>
<comment type="caution">
    <text evidence="4">The sequence shown here is derived from an EMBL/GenBank/DDBJ whole genome shotgun (WGS) entry which is preliminary data.</text>
</comment>
<keyword evidence="5" id="KW-1185">Reference proteome</keyword>
<feature type="compositionally biased region" description="Polar residues" evidence="2">
    <location>
        <begin position="1071"/>
        <end position="1103"/>
    </location>
</feature>
<feature type="compositionally biased region" description="Polar residues" evidence="2">
    <location>
        <begin position="466"/>
        <end position="486"/>
    </location>
</feature>
<dbReference type="Gene3D" id="4.10.240.10">
    <property type="entry name" value="Zn(2)-C6 fungal-type DNA-binding domain"/>
    <property type="match status" value="1"/>
</dbReference>
<evidence type="ECO:0000256" key="1">
    <source>
        <dbReference type="ARBA" id="ARBA00023242"/>
    </source>
</evidence>
<gene>
    <name evidence="4" type="ORF">KAF25_000928</name>
</gene>
<reference evidence="4" key="1">
    <citation type="submission" date="2021-04" db="EMBL/GenBank/DDBJ databases">
        <title>Draft genome of Fusarium avenaceum strain F156N33, isolated from an atmospheric sample in Virginia.</title>
        <authorList>
            <person name="Yang S."/>
            <person name="Vinatzer B.A."/>
            <person name="Coleman J."/>
        </authorList>
    </citation>
    <scope>NUCLEOTIDE SEQUENCE</scope>
    <source>
        <strain evidence="4">F156N33</strain>
    </source>
</reference>
<feature type="compositionally biased region" description="Polar residues" evidence="2">
    <location>
        <begin position="710"/>
        <end position="773"/>
    </location>
</feature>
<keyword evidence="1" id="KW-0539">Nucleus</keyword>
<dbReference type="PROSITE" id="PS50048">
    <property type="entry name" value="ZN2_CY6_FUNGAL_2"/>
    <property type="match status" value="1"/>
</dbReference>